<feature type="compositionally biased region" description="Basic and acidic residues" evidence="6">
    <location>
        <begin position="1"/>
        <end position="24"/>
    </location>
</feature>
<dbReference type="PANTHER" id="PTHR14167:SF81">
    <property type="entry name" value="ENDOPHILIN-A"/>
    <property type="match status" value="1"/>
</dbReference>
<keyword evidence="2 5" id="KW-0728">SH3 domain</keyword>
<feature type="compositionally biased region" description="Polar residues" evidence="6">
    <location>
        <begin position="60"/>
        <end position="71"/>
    </location>
</feature>
<sequence>MAEGRRRDEDEPEDLRRETRDAVVRRQPRQNNSSGERSERHKDQRLSQGPLSSIRAAIKRTSTGSTSLGETNSRDRRRPEITILSAEPLASNTWFPGASAGFPPPPPPTTIWGSSIPPAIQPPPSYDDVIKEKSKEQVLPPHPYSASQRSVSKTTISTQTYTGPESSVPIQTGSVARRPPKPPRPSYPFTTKPLHVDDTATSTVNTQTPKTSTHTVTHTPTSTNTVTQTPSSKNIVTHTASSIDTVTQTPSSKNIVTHTPTSTNTATHTTSSTNAVAEESKQAAIHPAFLTSDLLTPLTSVPGSQTDQWAHASSVLAPPFAVALTTPSDPSPPDKRPRPRPRTKSSLRPIRREVDVQTLVRLGTTGSQVTETQEVSHQGGKYLQELLEAFSSDDWGFPGYLSNEEGDSDSGGDEEEEEEEEEDMSALRARIQAFEQQQAAEEHGNRADSNHGDGALPGGGRPQPRPRVQAPPKPAPPVAAKPPLTAKPSSAGICEDGGSATVGVMVDTVTSVPPKLTEASLKPTDTPSSAPVPAPRPLLPKKPTCDPQVGEAEESAVTPCLPPRGPVAQRNIGAVGPQERSTVAGKPTPAAPPKPSTELHTTSGTACGSRPIVAQKPSATSLSCRESGHLPASAPPLSQNRRPTVFSKPPSIPPAPVVSKAPSIPPAPVVSKPPSIPPAPVVSKAPSIPPAPVVSKAPSIPPAPAQRKTPVVSTEAQTPLPPRPLGGVKLLPLRPPPIKSVPGRPPPPKGVSSPSTTTANQQATPTASTTPIANKLLGQKTAKKGPPLPPRPKPGHPLYQGYMVNNEKQDVLTLLEQDHPAQKDRLHGDELGEFPTSNLNTTTHLPDHSPPRKDENDQLHPVSMEKTQSSPLSDTNKRQSESISDDKHHSAPQSNLQSSQPSGQNIQPHTAAISGPRCVARFDYEGKEEDELAFSTGDVIALTEGISKDWGCGQIHGRTGVFPLAFTQVVEELPPSAGKRTIAETTSKPMEHSESSDQCVLALYDFPGQTAEDLSFQQGALIRVTQWVDAEWAKGRTQDGREGLFPTAFCTAQPMSVQGRGMAKAQFDFKAESTDELSLKAGDLVTDLESVDDEWFMGDAGGRRGLIPKNYLTLIPSAHT</sequence>
<feature type="compositionally biased region" description="Low complexity" evidence="6">
    <location>
        <begin position="257"/>
        <end position="269"/>
    </location>
</feature>
<feature type="compositionally biased region" description="Basic and acidic residues" evidence="6">
    <location>
        <begin position="440"/>
        <end position="451"/>
    </location>
</feature>
<gene>
    <name evidence="8" type="ORF">UPYG_G00244080</name>
</gene>
<feature type="compositionally biased region" description="Polar residues" evidence="6">
    <location>
        <begin position="364"/>
        <end position="376"/>
    </location>
</feature>
<evidence type="ECO:0000313" key="8">
    <source>
        <dbReference type="EMBL" id="KAL0970588.1"/>
    </source>
</evidence>
<feature type="compositionally biased region" description="Polar residues" evidence="6">
    <location>
        <begin position="865"/>
        <end position="874"/>
    </location>
</feature>
<feature type="compositionally biased region" description="Low complexity" evidence="6">
    <location>
        <begin position="206"/>
        <end position="229"/>
    </location>
</feature>
<dbReference type="InterPro" id="IPR050384">
    <property type="entry name" value="Endophilin_SH3RF"/>
</dbReference>
<feature type="region of interest" description="Disordered" evidence="6">
    <location>
        <begin position="515"/>
        <end position="914"/>
    </location>
</feature>
<feature type="compositionally biased region" description="Polar residues" evidence="6">
    <location>
        <begin position="835"/>
        <end position="844"/>
    </location>
</feature>
<feature type="compositionally biased region" description="Basic and acidic residues" evidence="6">
    <location>
        <begin position="36"/>
        <end position="45"/>
    </location>
</feature>
<feature type="region of interest" description="Disordered" evidence="6">
    <location>
        <begin position="393"/>
        <end position="498"/>
    </location>
</feature>
<evidence type="ECO:0000256" key="6">
    <source>
        <dbReference type="SAM" id="MobiDB-lite"/>
    </source>
</evidence>
<accession>A0ABD0X6H2</accession>
<comment type="caution">
    <text evidence="8">The sequence shown here is derived from an EMBL/GenBank/DDBJ whole genome shotgun (WGS) entry which is preliminary data.</text>
</comment>
<dbReference type="SUPFAM" id="SSF50044">
    <property type="entry name" value="SH3-domain"/>
    <property type="match status" value="3"/>
</dbReference>
<reference evidence="8 9" key="1">
    <citation type="submission" date="2024-06" db="EMBL/GenBank/DDBJ databases">
        <authorList>
            <person name="Pan Q."/>
            <person name="Wen M."/>
            <person name="Jouanno E."/>
            <person name="Zahm M."/>
            <person name="Klopp C."/>
            <person name="Cabau C."/>
            <person name="Louis A."/>
            <person name="Berthelot C."/>
            <person name="Parey E."/>
            <person name="Roest Crollius H."/>
            <person name="Montfort J."/>
            <person name="Robinson-Rechavi M."/>
            <person name="Bouchez O."/>
            <person name="Lampietro C."/>
            <person name="Lopez Roques C."/>
            <person name="Donnadieu C."/>
            <person name="Postlethwait J."/>
            <person name="Bobe J."/>
            <person name="Verreycken H."/>
            <person name="Guiguen Y."/>
        </authorList>
    </citation>
    <scope>NUCLEOTIDE SEQUENCE [LARGE SCALE GENOMIC DNA]</scope>
    <source>
        <strain evidence="8">Up_M1</strain>
        <tissue evidence="8">Testis</tissue>
    </source>
</reference>
<dbReference type="Pfam" id="PF14604">
    <property type="entry name" value="SH3_9"/>
    <property type="match status" value="1"/>
</dbReference>
<dbReference type="PRINTS" id="PR00499">
    <property type="entry name" value="P67PHOX"/>
</dbReference>
<dbReference type="PRINTS" id="PR00452">
    <property type="entry name" value="SH3DOMAIN"/>
</dbReference>
<feature type="compositionally biased region" description="Basic and acidic residues" evidence="6">
    <location>
        <begin position="875"/>
        <end position="889"/>
    </location>
</feature>
<feature type="compositionally biased region" description="Polar residues" evidence="6">
    <location>
        <begin position="145"/>
        <end position="174"/>
    </location>
</feature>
<feature type="region of interest" description="Disordered" evidence="6">
    <location>
        <begin position="243"/>
        <end position="269"/>
    </location>
</feature>
<feature type="compositionally biased region" description="Acidic residues" evidence="6">
    <location>
        <begin position="404"/>
        <end position="424"/>
    </location>
</feature>
<feature type="compositionally biased region" description="Pro residues" evidence="6">
    <location>
        <begin position="463"/>
        <end position="480"/>
    </location>
</feature>
<evidence type="ECO:0000256" key="1">
    <source>
        <dbReference type="ARBA" id="ARBA00004170"/>
    </source>
</evidence>
<feature type="compositionally biased region" description="Pro residues" evidence="6">
    <location>
        <begin position="733"/>
        <end position="749"/>
    </location>
</feature>
<name>A0ABD0X6H2_UMBPY</name>
<evidence type="ECO:0000256" key="5">
    <source>
        <dbReference type="PROSITE-ProRule" id="PRU00192"/>
    </source>
</evidence>
<dbReference type="Proteomes" id="UP001557470">
    <property type="component" value="Unassembled WGS sequence"/>
</dbReference>
<dbReference type="InterPro" id="IPR001452">
    <property type="entry name" value="SH3_domain"/>
</dbReference>
<feature type="compositionally biased region" description="Basic and acidic residues" evidence="6">
    <location>
        <begin position="845"/>
        <end position="858"/>
    </location>
</feature>
<keyword evidence="9" id="KW-1185">Reference proteome</keyword>
<feature type="compositionally biased region" description="Polar residues" evidence="6">
    <location>
        <begin position="891"/>
        <end position="908"/>
    </location>
</feature>
<dbReference type="PROSITE" id="PS50002">
    <property type="entry name" value="SH3"/>
    <property type="match status" value="3"/>
</dbReference>
<feature type="compositionally biased region" description="Low complexity" evidence="6">
    <location>
        <begin position="752"/>
        <end position="771"/>
    </location>
</feature>
<keyword evidence="4" id="KW-0472">Membrane</keyword>
<evidence type="ECO:0000313" key="9">
    <source>
        <dbReference type="Proteomes" id="UP001557470"/>
    </source>
</evidence>
<feature type="compositionally biased region" description="Pro residues" evidence="6">
    <location>
        <begin position="530"/>
        <end position="540"/>
    </location>
</feature>
<dbReference type="EMBL" id="JAGEUA010000007">
    <property type="protein sequence ID" value="KAL0970588.1"/>
    <property type="molecule type" value="Genomic_DNA"/>
</dbReference>
<keyword evidence="3" id="KW-0175">Coiled coil</keyword>
<comment type="subcellular location">
    <subcellularLocation>
        <location evidence="1">Membrane</location>
        <topology evidence="1">Peripheral membrane protein</topology>
    </subcellularLocation>
</comment>
<dbReference type="InterPro" id="IPR036028">
    <property type="entry name" value="SH3-like_dom_sf"/>
</dbReference>
<organism evidence="8 9">
    <name type="scientific">Umbra pygmaea</name>
    <name type="common">Eastern mudminnow</name>
    <dbReference type="NCBI Taxonomy" id="75934"/>
    <lineage>
        <taxon>Eukaryota</taxon>
        <taxon>Metazoa</taxon>
        <taxon>Chordata</taxon>
        <taxon>Craniata</taxon>
        <taxon>Vertebrata</taxon>
        <taxon>Euteleostomi</taxon>
        <taxon>Actinopterygii</taxon>
        <taxon>Neopterygii</taxon>
        <taxon>Teleostei</taxon>
        <taxon>Protacanthopterygii</taxon>
        <taxon>Esociformes</taxon>
        <taxon>Umbridae</taxon>
        <taxon>Umbra</taxon>
    </lineage>
</organism>
<feature type="domain" description="SH3" evidence="7">
    <location>
        <begin position="995"/>
        <end position="1055"/>
    </location>
</feature>
<feature type="domain" description="SH3" evidence="7">
    <location>
        <begin position="913"/>
        <end position="972"/>
    </location>
</feature>
<dbReference type="Pfam" id="PF00018">
    <property type="entry name" value="SH3_1"/>
    <property type="match status" value="2"/>
</dbReference>
<evidence type="ECO:0000256" key="4">
    <source>
        <dbReference type="ARBA" id="ARBA00023136"/>
    </source>
</evidence>
<evidence type="ECO:0000256" key="3">
    <source>
        <dbReference type="ARBA" id="ARBA00023054"/>
    </source>
</evidence>
<protein>
    <recommendedName>
        <fullName evidence="7">SH3 domain-containing protein</fullName>
    </recommendedName>
</protein>
<feature type="region of interest" description="Disordered" evidence="6">
    <location>
        <begin position="1"/>
        <end position="231"/>
    </location>
</feature>
<feature type="compositionally biased region" description="Polar residues" evidence="6">
    <location>
        <begin position="243"/>
        <end position="256"/>
    </location>
</feature>
<dbReference type="SMART" id="SM00326">
    <property type="entry name" value="SH3"/>
    <property type="match status" value="3"/>
</dbReference>
<proteinExistence type="predicted"/>
<dbReference type="PANTHER" id="PTHR14167">
    <property type="entry name" value="SH3 DOMAIN-CONTAINING"/>
    <property type="match status" value="1"/>
</dbReference>
<evidence type="ECO:0000259" key="7">
    <source>
        <dbReference type="PROSITE" id="PS50002"/>
    </source>
</evidence>
<feature type="compositionally biased region" description="Basic and acidic residues" evidence="6">
    <location>
        <begin position="816"/>
        <end position="830"/>
    </location>
</feature>
<feature type="region of interest" description="Disordered" evidence="6">
    <location>
        <begin position="322"/>
        <end position="377"/>
    </location>
</feature>
<dbReference type="AlphaFoldDB" id="A0ABD0X6H2"/>
<evidence type="ECO:0000256" key="2">
    <source>
        <dbReference type="ARBA" id="ARBA00022443"/>
    </source>
</evidence>
<dbReference type="Gene3D" id="2.30.30.40">
    <property type="entry name" value="SH3 Domains"/>
    <property type="match status" value="3"/>
</dbReference>
<feature type="domain" description="SH3" evidence="7">
    <location>
        <begin position="1058"/>
        <end position="1117"/>
    </location>
</feature>